<feature type="domain" description="Major facilitator superfamily (MFS) profile" evidence="8">
    <location>
        <begin position="152"/>
        <end position="586"/>
    </location>
</feature>
<evidence type="ECO:0000256" key="4">
    <source>
        <dbReference type="ARBA" id="ARBA00023136"/>
    </source>
</evidence>
<dbReference type="Proteomes" id="UP000014480">
    <property type="component" value="Unassembled WGS sequence"/>
</dbReference>
<feature type="transmembrane region" description="Helical" evidence="7">
    <location>
        <begin position="559"/>
        <end position="582"/>
    </location>
</feature>
<feature type="transmembrane region" description="Helical" evidence="7">
    <location>
        <begin position="427"/>
        <end position="446"/>
    </location>
</feature>
<evidence type="ECO:0000313" key="10">
    <source>
        <dbReference type="Proteomes" id="UP000014480"/>
    </source>
</evidence>
<sequence length="597" mass="66438">MAFFDLVRDTLVWQVIRLVTGGKVPQFQYYDERRPIVRQKYATGEDVRVSQQYRPSTETQHFHVSRSPPLRRNASDARFKKAARDPYSRGYPFDIANPHNSHWSSDSVDTANSAQLEKTSSQSLQSSQGLHLVEFLADDPENPRNWPLLKKVVASLQICLLIATTYAGASIYTVGSTGIKLQFHVSETVALLGLTTYVVGYGVGPLVWSPLFEIPQIGRNAIYIAALIVFILVQVPIALATNIEMLLAFRFVAGFFGSPILASGGGILMDLYTPRKQFYAMLLWALIGICGPTLGPIIGGFAVEAKGWEWAIWITAWMGTATLVTIVFFLPETSADNILYRRALRLRRATGDRRYICEAQIRAEDTPGKESILTHLVRPFTLVITEPAVFFLQAYGSFIYGLMYIWFEAMPLAYAEVYHFELGIQAMALLGLIVGVLVIIPPFFLYYRLKIEPNFDKMGNIVPEKLLIPAMLGCLLPPASLLIFGFTAKSSIHWVIPIVGSTVFTSGAVLLFISFLNYLGESYPDHISSVFAGNELFTSICGGTFPLLVPVLYHKFGILGSSIILAIFAVAYVPIPFVFYAIGAKLRRQSRYANKSM</sequence>
<dbReference type="GO" id="GO:1990961">
    <property type="term" value="P:xenobiotic detoxification by transmembrane export across the plasma membrane"/>
    <property type="evidence" value="ECO:0007669"/>
    <property type="project" value="TreeGrafter"/>
</dbReference>
<dbReference type="InterPro" id="IPR011701">
    <property type="entry name" value="MFS"/>
</dbReference>
<protein>
    <submittedName>
        <fullName evidence="9">Caffeine resistance protein 5</fullName>
    </submittedName>
</protein>
<feature type="transmembrane region" description="Helical" evidence="7">
    <location>
        <begin position="189"/>
        <end position="208"/>
    </location>
</feature>
<dbReference type="STRING" id="1213857.A0A484G005"/>
<feature type="transmembrane region" description="Helical" evidence="7">
    <location>
        <begin position="466"/>
        <end position="488"/>
    </location>
</feature>
<evidence type="ECO:0000259" key="8">
    <source>
        <dbReference type="PROSITE" id="PS50850"/>
    </source>
</evidence>
<accession>A0A484G005</accession>
<evidence type="ECO:0000256" key="6">
    <source>
        <dbReference type="SAM" id="MobiDB-lite"/>
    </source>
</evidence>
<gene>
    <name evidence="9" type="primary">caf5-1</name>
    <name evidence="9" type="ORF">Cob_v003891</name>
</gene>
<keyword evidence="10" id="KW-1185">Reference proteome</keyword>
<dbReference type="GO" id="GO:0005886">
    <property type="term" value="C:plasma membrane"/>
    <property type="evidence" value="ECO:0007669"/>
    <property type="project" value="TreeGrafter"/>
</dbReference>
<feature type="transmembrane region" description="Helical" evidence="7">
    <location>
        <begin position="152"/>
        <end position="169"/>
    </location>
</feature>
<dbReference type="PROSITE" id="PS50850">
    <property type="entry name" value="MFS"/>
    <property type="match status" value="1"/>
</dbReference>
<keyword evidence="3 7" id="KW-1133">Transmembrane helix</keyword>
<dbReference type="InterPro" id="IPR036259">
    <property type="entry name" value="MFS_trans_sf"/>
</dbReference>
<feature type="region of interest" description="Disordered" evidence="6">
    <location>
        <begin position="102"/>
        <end position="125"/>
    </location>
</feature>
<comment type="subcellular location">
    <subcellularLocation>
        <location evidence="1">Membrane</location>
        <topology evidence="1">Multi-pass membrane protein</topology>
    </subcellularLocation>
</comment>
<dbReference type="OrthoDB" id="3357846at2759"/>
<dbReference type="InterPro" id="IPR020846">
    <property type="entry name" value="MFS_dom"/>
</dbReference>
<proteinExistence type="predicted"/>
<feature type="transmembrane region" description="Helical" evidence="7">
    <location>
        <begin position="220"/>
        <end position="241"/>
    </location>
</feature>
<evidence type="ECO:0000256" key="7">
    <source>
        <dbReference type="SAM" id="Phobius"/>
    </source>
</evidence>
<dbReference type="PANTHER" id="PTHR23502:SF23">
    <property type="entry name" value="FLUCONAZOLE RESISTANCE PROTEIN 1"/>
    <property type="match status" value="1"/>
</dbReference>
<dbReference type="EMBL" id="AMCV02000006">
    <property type="protein sequence ID" value="TDZ23410.1"/>
    <property type="molecule type" value="Genomic_DNA"/>
</dbReference>
<feature type="transmembrane region" description="Helical" evidence="7">
    <location>
        <begin position="388"/>
        <end position="407"/>
    </location>
</feature>
<evidence type="ECO:0000256" key="1">
    <source>
        <dbReference type="ARBA" id="ARBA00004141"/>
    </source>
</evidence>
<dbReference type="Pfam" id="PF07690">
    <property type="entry name" value="MFS_1"/>
    <property type="match status" value="1"/>
</dbReference>
<keyword evidence="4 7" id="KW-0472">Membrane</keyword>
<evidence type="ECO:0000313" key="9">
    <source>
        <dbReference type="EMBL" id="TDZ23410.1"/>
    </source>
</evidence>
<dbReference type="GO" id="GO:0015244">
    <property type="term" value="F:fluconazole transmembrane transporter activity"/>
    <property type="evidence" value="ECO:0007669"/>
    <property type="project" value="TreeGrafter"/>
</dbReference>
<reference evidence="10" key="2">
    <citation type="journal article" date="2019" name="Mol. Plant Microbe Interact.">
        <title>Genome sequence resources for four phytopathogenic fungi from the Colletotrichum orbiculare species complex.</title>
        <authorList>
            <person name="Gan P."/>
            <person name="Tsushima A."/>
            <person name="Narusaka M."/>
            <person name="Narusaka Y."/>
            <person name="Takano Y."/>
            <person name="Kubo Y."/>
            <person name="Shirasu K."/>
        </authorList>
    </citation>
    <scope>GENOME REANNOTATION</scope>
    <source>
        <strain evidence="10">104-T / ATCC 96160 / CBS 514.97 / LARS 414 / MAFF 240422</strain>
    </source>
</reference>
<dbReference type="Gene3D" id="1.20.1250.20">
    <property type="entry name" value="MFS general substrate transporter like domains"/>
    <property type="match status" value="1"/>
</dbReference>
<dbReference type="SUPFAM" id="SSF103473">
    <property type="entry name" value="MFS general substrate transporter"/>
    <property type="match status" value="1"/>
</dbReference>
<dbReference type="FunFam" id="1.20.1250.20:FF:000011">
    <property type="entry name" value="MFS multidrug transporter, putative"/>
    <property type="match status" value="1"/>
</dbReference>
<comment type="caution">
    <text evidence="9">The sequence shown here is derived from an EMBL/GenBank/DDBJ whole genome shotgun (WGS) entry which is preliminary data.</text>
</comment>
<name>A0A484G005_COLOR</name>
<dbReference type="PANTHER" id="PTHR23502">
    <property type="entry name" value="MAJOR FACILITATOR SUPERFAMILY"/>
    <property type="match status" value="1"/>
</dbReference>
<reference evidence="10" key="1">
    <citation type="journal article" date="2013" name="New Phytol.">
        <title>Comparative genomic and transcriptomic analyses reveal the hemibiotrophic stage shift of Colletotrichum fungi.</title>
        <authorList>
            <person name="Gan P."/>
            <person name="Ikeda K."/>
            <person name="Irieda H."/>
            <person name="Narusaka M."/>
            <person name="O'Connell R.J."/>
            <person name="Narusaka Y."/>
            <person name="Takano Y."/>
            <person name="Kubo Y."/>
            <person name="Shirasu K."/>
        </authorList>
    </citation>
    <scope>NUCLEOTIDE SEQUENCE [LARGE SCALE GENOMIC DNA]</scope>
    <source>
        <strain evidence="10">104-T / ATCC 96160 / CBS 514.97 / LARS 414 / MAFF 240422</strain>
    </source>
</reference>
<keyword evidence="5" id="KW-0325">Glycoprotein</keyword>
<evidence type="ECO:0000256" key="5">
    <source>
        <dbReference type="ARBA" id="ARBA00023180"/>
    </source>
</evidence>
<feature type="region of interest" description="Disordered" evidence="6">
    <location>
        <begin position="47"/>
        <end position="71"/>
    </location>
</feature>
<evidence type="ECO:0000256" key="3">
    <source>
        <dbReference type="ARBA" id="ARBA00022989"/>
    </source>
</evidence>
<keyword evidence="2 7" id="KW-0812">Transmembrane</keyword>
<feature type="compositionally biased region" description="Polar residues" evidence="6">
    <location>
        <begin position="49"/>
        <end position="59"/>
    </location>
</feature>
<feature type="compositionally biased region" description="Polar residues" evidence="6">
    <location>
        <begin position="102"/>
        <end position="119"/>
    </location>
</feature>
<dbReference type="CDD" id="cd17323">
    <property type="entry name" value="MFS_Tpo1_MDR_like"/>
    <property type="match status" value="1"/>
</dbReference>
<feature type="transmembrane region" description="Helical" evidence="7">
    <location>
        <begin position="247"/>
        <end position="271"/>
    </location>
</feature>
<feature type="transmembrane region" description="Helical" evidence="7">
    <location>
        <begin position="494"/>
        <end position="519"/>
    </location>
</feature>
<evidence type="ECO:0000256" key="2">
    <source>
        <dbReference type="ARBA" id="ARBA00022692"/>
    </source>
</evidence>
<feature type="transmembrane region" description="Helical" evidence="7">
    <location>
        <begin position="310"/>
        <end position="331"/>
    </location>
</feature>
<organism evidence="9 10">
    <name type="scientific">Colletotrichum orbiculare (strain 104-T / ATCC 96160 / CBS 514.97 / LARS 414 / MAFF 240422)</name>
    <name type="common">Cucumber anthracnose fungus</name>
    <name type="synonym">Colletotrichum lagenarium</name>
    <dbReference type="NCBI Taxonomy" id="1213857"/>
    <lineage>
        <taxon>Eukaryota</taxon>
        <taxon>Fungi</taxon>
        <taxon>Dikarya</taxon>
        <taxon>Ascomycota</taxon>
        <taxon>Pezizomycotina</taxon>
        <taxon>Sordariomycetes</taxon>
        <taxon>Hypocreomycetidae</taxon>
        <taxon>Glomerellales</taxon>
        <taxon>Glomerellaceae</taxon>
        <taxon>Colletotrichum</taxon>
        <taxon>Colletotrichum orbiculare species complex</taxon>
    </lineage>
</organism>
<feature type="transmembrane region" description="Helical" evidence="7">
    <location>
        <begin position="278"/>
        <end position="298"/>
    </location>
</feature>
<dbReference type="AlphaFoldDB" id="A0A484G005"/>
<feature type="transmembrane region" description="Helical" evidence="7">
    <location>
        <begin position="531"/>
        <end position="553"/>
    </location>
</feature>